<evidence type="ECO:0000256" key="1">
    <source>
        <dbReference type="ARBA" id="ARBA00006484"/>
    </source>
</evidence>
<comment type="similarity">
    <text evidence="1 4">Belongs to the short-chain dehydrogenases/reductases (SDR) family.</text>
</comment>
<reference evidence="6" key="2">
    <citation type="submission" date="2022-03" db="EMBL/GenBank/DDBJ databases">
        <title>Draft title - Genomic analysis of global carrot germplasm unveils the trajectory of domestication and the origin of high carotenoid orange carrot.</title>
        <authorList>
            <person name="Iorizzo M."/>
            <person name="Ellison S."/>
            <person name="Senalik D."/>
            <person name="Macko-Podgorni A."/>
            <person name="Grzebelus D."/>
            <person name="Bostan H."/>
            <person name="Rolling W."/>
            <person name="Curaba J."/>
            <person name="Simon P."/>
        </authorList>
    </citation>
    <scope>NUCLEOTIDE SEQUENCE</scope>
    <source>
        <tissue evidence="6">Leaf</tissue>
    </source>
</reference>
<evidence type="ECO:0000256" key="3">
    <source>
        <dbReference type="ARBA" id="ARBA00023002"/>
    </source>
</evidence>
<dbReference type="Gene3D" id="3.40.50.720">
    <property type="entry name" value="NAD(P)-binding Rossmann-like Domain"/>
    <property type="match status" value="1"/>
</dbReference>
<gene>
    <name evidence="6" type="ORF">DCAR_0728872</name>
</gene>
<evidence type="ECO:0000256" key="5">
    <source>
        <dbReference type="RuleBase" id="RU369024"/>
    </source>
</evidence>
<organism evidence="6 7">
    <name type="scientific">Daucus carota subsp. sativus</name>
    <name type="common">Carrot</name>
    <dbReference type="NCBI Taxonomy" id="79200"/>
    <lineage>
        <taxon>Eukaryota</taxon>
        <taxon>Viridiplantae</taxon>
        <taxon>Streptophyta</taxon>
        <taxon>Embryophyta</taxon>
        <taxon>Tracheophyta</taxon>
        <taxon>Spermatophyta</taxon>
        <taxon>Magnoliopsida</taxon>
        <taxon>eudicotyledons</taxon>
        <taxon>Gunneridae</taxon>
        <taxon>Pentapetalae</taxon>
        <taxon>asterids</taxon>
        <taxon>campanulids</taxon>
        <taxon>Apiales</taxon>
        <taxon>Apiaceae</taxon>
        <taxon>Apioideae</taxon>
        <taxon>Scandiceae</taxon>
        <taxon>Daucinae</taxon>
        <taxon>Daucus</taxon>
        <taxon>Daucus sect. Daucus</taxon>
    </lineage>
</organism>
<dbReference type="EMBL" id="CP093349">
    <property type="protein sequence ID" value="WOH09415.1"/>
    <property type="molecule type" value="Genomic_DNA"/>
</dbReference>
<dbReference type="SUPFAM" id="SSF51735">
    <property type="entry name" value="NAD(P)-binding Rossmann-fold domains"/>
    <property type="match status" value="1"/>
</dbReference>
<protein>
    <recommendedName>
        <fullName evidence="5">Short-chain dehydrogenase/reductase</fullName>
        <ecNumber evidence="5">1.1.1.-</ecNumber>
    </recommendedName>
</protein>
<sequence length="305" mass="33040">MATSGNTSTTKRYAVVTGANKGIGLGICKQLAAEHGIIVVLTARNEQRGLEAVEKLKESVGLSDDQLIFHQLDVADPASVSSFAEFIKNKFGRLDILVNNAGVGGVALDDKVYLDQVSNNGTGQVDWNGIMSESYELAEQCLQTNYYGAKRMTEALIPLLQLSDSPRIANVSSSMGKLKNLPNEWAKGILNDEPNLTEARVDEVLNQYLKDYKEGSVQEKGWPHFMSAYVVSKAAMNAYTRILAKTYPTFCINAACPGYVKTDINMNTGKLSVEKGAKNVVKIALLPNGGPSGLFFVEGNISSFE</sequence>
<dbReference type="Proteomes" id="UP000077755">
    <property type="component" value="Chromosome 7"/>
</dbReference>
<dbReference type="InterPro" id="IPR045313">
    <property type="entry name" value="CBR1-like"/>
</dbReference>
<evidence type="ECO:0000256" key="4">
    <source>
        <dbReference type="RuleBase" id="RU000363"/>
    </source>
</evidence>
<accession>A0A164TWH0</accession>
<dbReference type="InterPro" id="IPR002347">
    <property type="entry name" value="SDR_fam"/>
</dbReference>
<dbReference type="AlphaFoldDB" id="A0A164TWH0"/>
<dbReference type="PANTHER" id="PTHR43490">
    <property type="entry name" value="(+)-NEOMENTHOL DEHYDROGENASE"/>
    <property type="match status" value="1"/>
</dbReference>
<dbReference type="EC" id="1.1.1.-" evidence="5"/>
<keyword evidence="7" id="KW-1185">Reference proteome</keyword>
<dbReference type="PRINTS" id="PR00081">
    <property type="entry name" value="GDHRDH"/>
</dbReference>
<dbReference type="FunFam" id="3.40.50.720:FF:000312">
    <property type="entry name" value="(+)-neomenthol dehydrogenase"/>
    <property type="match status" value="1"/>
</dbReference>
<dbReference type="GO" id="GO:0016616">
    <property type="term" value="F:oxidoreductase activity, acting on the CH-OH group of donors, NAD or NADP as acceptor"/>
    <property type="evidence" value="ECO:0007669"/>
    <property type="project" value="InterPro"/>
</dbReference>
<proteinExistence type="inferred from homology"/>
<dbReference type="GO" id="GO:0016020">
    <property type="term" value="C:membrane"/>
    <property type="evidence" value="ECO:0007669"/>
    <property type="project" value="TreeGrafter"/>
</dbReference>
<dbReference type="InterPro" id="IPR036291">
    <property type="entry name" value="NAD(P)-bd_dom_sf"/>
</dbReference>
<dbReference type="KEGG" id="dcr:108193165"/>
<dbReference type="CDD" id="cd05324">
    <property type="entry name" value="carb_red_PTCR-like_SDR_c"/>
    <property type="match status" value="1"/>
</dbReference>
<name>A0A164TWH0_DAUCS</name>
<dbReference type="PANTHER" id="PTHR43490:SF98">
    <property type="entry name" value="OS02G0640600 PROTEIN"/>
    <property type="match status" value="1"/>
</dbReference>
<dbReference type="InterPro" id="IPR020904">
    <property type="entry name" value="Sc_DH/Rdtase_CS"/>
</dbReference>
<dbReference type="Pfam" id="PF00106">
    <property type="entry name" value="adh_short"/>
    <property type="match status" value="1"/>
</dbReference>
<dbReference type="Gramene" id="KZM88071">
    <property type="protein sequence ID" value="KZM88071"/>
    <property type="gene ID" value="DCAR_025146"/>
</dbReference>
<dbReference type="PRINTS" id="PR00080">
    <property type="entry name" value="SDRFAMILY"/>
</dbReference>
<evidence type="ECO:0000256" key="2">
    <source>
        <dbReference type="ARBA" id="ARBA00022857"/>
    </source>
</evidence>
<reference evidence="6" key="1">
    <citation type="journal article" date="2016" name="Nat. Genet.">
        <title>A high-quality carrot genome assembly provides new insights into carotenoid accumulation and asterid genome evolution.</title>
        <authorList>
            <person name="Iorizzo M."/>
            <person name="Ellison S."/>
            <person name="Senalik D."/>
            <person name="Zeng P."/>
            <person name="Satapoomin P."/>
            <person name="Huang J."/>
            <person name="Bowman M."/>
            <person name="Iovene M."/>
            <person name="Sanseverino W."/>
            <person name="Cavagnaro P."/>
            <person name="Yildiz M."/>
            <person name="Macko-Podgorni A."/>
            <person name="Moranska E."/>
            <person name="Grzebelus E."/>
            <person name="Grzebelus D."/>
            <person name="Ashrafi H."/>
            <person name="Zheng Z."/>
            <person name="Cheng S."/>
            <person name="Spooner D."/>
            <person name="Van Deynze A."/>
            <person name="Simon P."/>
        </authorList>
    </citation>
    <scope>NUCLEOTIDE SEQUENCE</scope>
    <source>
        <tissue evidence="6">Leaf</tissue>
    </source>
</reference>
<dbReference type="PROSITE" id="PS00061">
    <property type="entry name" value="ADH_SHORT"/>
    <property type="match status" value="1"/>
</dbReference>
<keyword evidence="3 5" id="KW-0560">Oxidoreductase</keyword>
<evidence type="ECO:0000313" key="6">
    <source>
        <dbReference type="EMBL" id="WOH09415.1"/>
    </source>
</evidence>
<keyword evidence="2 5" id="KW-0521">NADP</keyword>
<dbReference type="OMA" id="CNQWAIG"/>
<dbReference type="OrthoDB" id="1933717at2759"/>
<evidence type="ECO:0000313" key="7">
    <source>
        <dbReference type="Proteomes" id="UP000077755"/>
    </source>
</evidence>